<dbReference type="EnsemblPlants" id="MELO3C035768.2.1">
    <property type="protein sequence ID" value="MELO3C035768.2.1"/>
    <property type="gene ID" value="MELO3C035768.2"/>
</dbReference>
<organism evidence="1">
    <name type="scientific">Cucumis melo</name>
    <name type="common">Muskmelon</name>
    <dbReference type="NCBI Taxonomy" id="3656"/>
    <lineage>
        <taxon>Eukaryota</taxon>
        <taxon>Viridiplantae</taxon>
        <taxon>Streptophyta</taxon>
        <taxon>Embryophyta</taxon>
        <taxon>Tracheophyta</taxon>
        <taxon>Spermatophyta</taxon>
        <taxon>Magnoliopsida</taxon>
        <taxon>eudicotyledons</taxon>
        <taxon>Gunneridae</taxon>
        <taxon>Pentapetalae</taxon>
        <taxon>rosids</taxon>
        <taxon>fabids</taxon>
        <taxon>Cucurbitales</taxon>
        <taxon>Cucurbitaceae</taxon>
        <taxon>Benincaseae</taxon>
        <taxon>Cucumis</taxon>
    </lineage>
</organism>
<dbReference type="AlphaFoldDB" id="A0A9I9EM71"/>
<proteinExistence type="predicted"/>
<protein>
    <submittedName>
        <fullName evidence="1">Uncharacterized protein</fullName>
    </submittedName>
</protein>
<sequence>MSEGHLIERIEKFQNCLLRSILNSSHSFISKAQIFDAITFVPIASDITVNDCVKPMSGPVHFDCISHLGSSIIACFFQRSAQISSGKSQTFV</sequence>
<name>A0A9I9EM71_CUCME</name>
<accession>A0A9I9EM71</accession>
<evidence type="ECO:0000313" key="1">
    <source>
        <dbReference type="EnsemblPlants" id="MELO3C035768.2.1"/>
    </source>
</evidence>
<dbReference type="Gramene" id="MELO3C035768.2.1">
    <property type="protein sequence ID" value="MELO3C035768.2.1"/>
    <property type="gene ID" value="MELO3C035768.2"/>
</dbReference>
<reference evidence="1" key="1">
    <citation type="submission" date="2023-03" db="UniProtKB">
        <authorList>
            <consortium name="EnsemblPlants"/>
        </authorList>
    </citation>
    <scope>IDENTIFICATION</scope>
</reference>